<gene>
    <name evidence="1" type="ORF">FGIG_04509</name>
</gene>
<sequence length="55" mass="6841">MSSWWYHRRFQMFTEITPRGNLLFHRRPWKLLGRMVWSDRINQCQSGDFGFHKPT</sequence>
<evidence type="ECO:0000313" key="2">
    <source>
        <dbReference type="Proteomes" id="UP000316759"/>
    </source>
</evidence>
<reference evidence="1 2" key="1">
    <citation type="submission" date="2019-04" db="EMBL/GenBank/DDBJ databases">
        <title>Annotation for the trematode Fasciola gigantica.</title>
        <authorList>
            <person name="Choi Y.-J."/>
        </authorList>
    </citation>
    <scope>NUCLEOTIDE SEQUENCE [LARGE SCALE GENOMIC DNA]</scope>
    <source>
        <strain evidence="1">Uganda_cow_1</strain>
    </source>
</reference>
<protein>
    <submittedName>
        <fullName evidence="1">Uncharacterized protein</fullName>
    </submittedName>
</protein>
<keyword evidence="2" id="KW-1185">Reference proteome</keyword>
<comment type="caution">
    <text evidence="1">The sequence shown here is derived from an EMBL/GenBank/DDBJ whole genome shotgun (WGS) entry which is preliminary data.</text>
</comment>
<dbReference type="Proteomes" id="UP000316759">
    <property type="component" value="Unassembled WGS sequence"/>
</dbReference>
<evidence type="ECO:0000313" key="1">
    <source>
        <dbReference type="EMBL" id="TPP64917.1"/>
    </source>
</evidence>
<dbReference type="EMBL" id="SUNJ01003884">
    <property type="protein sequence ID" value="TPP64917.1"/>
    <property type="molecule type" value="Genomic_DNA"/>
</dbReference>
<proteinExistence type="predicted"/>
<accession>A0A504Z359</accession>
<name>A0A504Z359_FASGI</name>
<organism evidence="1 2">
    <name type="scientific">Fasciola gigantica</name>
    <name type="common">Giant liver fluke</name>
    <dbReference type="NCBI Taxonomy" id="46835"/>
    <lineage>
        <taxon>Eukaryota</taxon>
        <taxon>Metazoa</taxon>
        <taxon>Spiralia</taxon>
        <taxon>Lophotrochozoa</taxon>
        <taxon>Platyhelminthes</taxon>
        <taxon>Trematoda</taxon>
        <taxon>Digenea</taxon>
        <taxon>Plagiorchiida</taxon>
        <taxon>Echinostomata</taxon>
        <taxon>Echinostomatoidea</taxon>
        <taxon>Fasciolidae</taxon>
        <taxon>Fasciola</taxon>
    </lineage>
</organism>
<dbReference type="AlphaFoldDB" id="A0A504Z359"/>